<proteinExistence type="predicted"/>
<comment type="caution">
    <text evidence="2">The sequence shown here is derived from an EMBL/GenBank/DDBJ whole genome shotgun (WGS) entry which is preliminary data.</text>
</comment>
<dbReference type="AlphaFoldDB" id="A0AA39IZ07"/>
<protein>
    <submittedName>
        <fullName evidence="2">Uncharacterized protein</fullName>
    </submittedName>
</protein>
<gene>
    <name evidence="2" type="ORF">EV421DRAFT_1741855</name>
</gene>
<evidence type="ECO:0000256" key="1">
    <source>
        <dbReference type="SAM" id="MobiDB-lite"/>
    </source>
</evidence>
<sequence>MFTPGMNSDCTWTGGDVHSSNPTTSSSGFDWDITGTLLTDDNDIKLFAYATYNFPMFLLPNALIFPPVISNVLSSMPPFDRAEVHQAIEPLSSHFKSQAPELLRIQTSWTEFDTNSTDIVNKDLVLPSGEGDRFGYRGGDAQMPDRQSSIHASNEDIFNLSKAASLFLDESYGTEETPSNPAHFGIREDTSLSAGPERPLTHIENPRYVFNTTTRSVALNPPSVFAIIRTVALVPLRKRHIRSRIVKRIQKALSLDLLFGIFRRLRFYGILSVSVSSEFSVDILPCPEGFRRAEFEPRHQELWRKN</sequence>
<reference evidence="2" key="1">
    <citation type="submission" date="2023-06" db="EMBL/GenBank/DDBJ databases">
        <authorList>
            <consortium name="Lawrence Berkeley National Laboratory"/>
            <person name="Ahrendt S."/>
            <person name="Sahu N."/>
            <person name="Indic B."/>
            <person name="Wong-Bajracharya J."/>
            <person name="Merenyi Z."/>
            <person name="Ke H.-M."/>
            <person name="Monk M."/>
            <person name="Kocsube S."/>
            <person name="Drula E."/>
            <person name="Lipzen A."/>
            <person name="Balint B."/>
            <person name="Henrissat B."/>
            <person name="Andreopoulos B."/>
            <person name="Martin F.M."/>
            <person name="Harder C.B."/>
            <person name="Rigling D."/>
            <person name="Ford K.L."/>
            <person name="Foster G.D."/>
            <person name="Pangilinan J."/>
            <person name="Papanicolaou A."/>
            <person name="Barry K."/>
            <person name="LaButti K."/>
            <person name="Viragh M."/>
            <person name="Koriabine M."/>
            <person name="Yan M."/>
            <person name="Riley R."/>
            <person name="Champramary S."/>
            <person name="Plett K.L."/>
            <person name="Tsai I.J."/>
            <person name="Slot J."/>
            <person name="Sipos G."/>
            <person name="Plett J."/>
            <person name="Nagy L.G."/>
            <person name="Grigoriev I.V."/>
        </authorList>
    </citation>
    <scope>NUCLEOTIDE SEQUENCE</scope>
    <source>
        <strain evidence="2">FPL87.14</strain>
    </source>
</reference>
<dbReference type="Proteomes" id="UP001175226">
    <property type="component" value="Unassembled WGS sequence"/>
</dbReference>
<dbReference type="EMBL" id="JAUEPT010000085">
    <property type="protein sequence ID" value="KAK0433116.1"/>
    <property type="molecule type" value="Genomic_DNA"/>
</dbReference>
<feature type="region of interest" description="Disordered" evidence="1">
    <location>
        <begin position="175"/>
        <end position="198"/>
    </location>
</feature>
<name>A0AA39IZ07_9AGAR</name>
<accession>A0AA39IZ07</accession>
<evidence type="ECO:0000313" key="2">
    <source>
        <dbReference type="EMBL" id="KAK0433116.1"/>
    </source>
</evidence>
<evidence type="ECO:0000313" key="3">
    <source>
        <dbReference type="Proteomes" id="UP001175226"/>
    </source>
</evidence>
<organism evidence="2 3">
    <name type="scientific">Armillaria borealis</name>
    <dbReference type="NCBI Taxonomy" id="47425"/>
    <lineage>
        <taxon>Eukaryota</taxon>
        <taxon>Fungi</taxon>
        <taxon>Dikarya</taxon>
        <taxon>Basidiomycota</taxon>
        <taxon>Agaricomycotina</taxon>
        <taxon>Agaricomycetes</taxon>
        <taxon>Agaricomycetidae</taxon>
        <taxon>Agaricales</taxon>
        <taxon>Marasmiineae</taxon>
        <taxon>Physalacriaceae</taxon>
        <taxon>Armillaria</taxon>
    </lineage>
</organism>
<keyword evidence="3" id="KW-1185">Reference proteome</keyword>